<dbReference type="GO" id="GO:0016020">
    <property type="term" value="C:membrane"/>
    <property type="evidence" value="ECO:0007669"/>
    <property type="project" value="UniProtKB-SubCell"/>
</dbReference>
<feature type="region of interest" description="Disordered" evidence="5">
    <location>
        <begin position="87"/>
        <end position="107"/>
    </location>
</feature>
<proteinExistence type="predicted"/>
<dbReference type="Proteomes" id="UP000644115">
    <property type="component" value="Unassembled WGS sequence"/>
</dbReference>
<dbReference type="Pfam" id="PF04688">
    <property type="entry name" value="Holin_SPP1"/>
    <property type="match status" value="1"/>
</dbReference>
<evidence type="ECO:0000256" key="6">
    <source>
        <dbReference type="SAM" id="Phobius"/>
    </source>
</evidence>
<evidence type="ECO:0000256" key="2">
    <source>
        <dbReference type="ARBA" id="ARBA00022692"/>
    </source>
</evidence>
<evidence type="ECO:0000256" key="3">
    <source>
        <dbReference type="ARBA" id="ARBA00022989"/>
    </source>
</evidence>
<dbReference type="AlphaFoldDB" id="A0A923NGE0"/>
<reference evidence="7" key="1">
    <citation type="submission" date="2020-08" db="EMBL/GenBank/DDBJ databases">
        <authorList>
            <person name="Liu C."/>
            <person name="Sun Q."/>
        </authorList>
    </citation>
    <scope>NUCLEOTIDE SEQUENCE</scope>
    <source>
        <strain evidence="7">BX16</strain>
    </source>
</reference>
<name>A0A923NGE0_9FIRM</name>
<evidence type="ECO:0000256" key="1">
    <source>
        <dbReference type="ARBA" id="ARBA00004370"/>
    </source>
</evidence>
<evidence type="ECO:0000313" key="8">
    <source>
        <dbReference type="Proteomes" id="UP000644115"/>
    </source>
</evidence>
<evidence type="ECO:0000256" key="5">
    <source>
        <dbReference type="SAM" id="MobiDB-lite"/>
    </source>
</evidence>
<organism evidence="7 8">
    <name type="scientific">Lentihominibacter faecis</name>
    <dbReference type="NCBI Taxonomy" id="2764712"/>
    <lineage>
        <taxon>Bacteria</taxon>
        <taxon>Bacillati</taxon>
        <taxon>Bacillota</taxon>
        <taxon>Clostridia</taxon>
        <taxon>Peptostreptococcales</taxon>
        <taxon>Anaerovoracaceae</taxon>
        <taxon>Lentihominibacter</taxon>
    </lineage>
</organism>
<gene>
    <name evidence="7" type="ORF">H8876_08930</name>
</gene>
<accession>A0A923NGE0</accession>
<evidence type="ECO:0000313" key="7">
    <source>
        <dbReference type="EMBL" id="MBC6000122.1"/>
    </source>
</evidence>
<dbReference type="EMBL" id="JACRWC010000108">
    <property type="protein sequence ID" value="MBC6000122.1"/>
    <property type="molecule type" value="Genomic_DNA"/>
</dbReference>
<dbReference type="RefSeq" id="WP_249287456.1">
    <property type="nucleotide sequence ID" value="NZ_JACRWC010000108.1"/>
</dbReference>
<dbReference type="InterPro" id="IPR006479">
    <property type="entry name" value="Holin"/>
</dbReference>
<keyword evidence="8" id="KW-1185">Reference proteome</keyword>
<keyword evidence="3 6" id="KW-1133">Transmembrane helix</keyword>
<comment type="caution">
    <text evidence="7">The sequence shown here is derived from an EMBL/GenBank/DDBJ whole genome shotgun (WGS) entry which is preliminary data.</text>
</comment>
<sequence>MTNIPNIGKDTIARTVAAALALLNSALVMAGKAPLNLDESGLYEAVSILAAASTTVWAWWKDNDIRKTTRLAKLQVEALQEEELRKLEAERGGLDPDPGAEEAADLS</sequence>
<protein>
    <submittedName>
        <fullName evidence="7">Phage holin</fullName>
    </submittedName>
</protein>
<keyword evidence="4 6" id="KW-0472">Membrane</keyword>
<evidence type="ECO:0000256" key="4">
    <source>
        <dbReference type="ARBA" id="ARBA00023136"/>
    </source>
</evidence>
<keyword evidence="2 6" id="KW-0812">Transmembrane</keyword>
<comment type="subcellular location">
    <subcellularLocation>
        <location evidence="1">Membrane</location>
    </subcellularLocation>
</comment>
<feature type="compositionally biased region" description="Acidic residues" evidence="5">
    <location>
        <begin position="98"/>
        <end position="107"/>
    </location>
</feature>
<feature type="transmembrane region" description="Helical" evidence="6">
    <location>
        <begin position="40"/>
        <end position="60"/>
    </location>
</feature>
<dbReference type="NCBIfam" id="TIGR01592">
    <property type="entry name" value="holin_SPP1"/>
    <property type="match status" value="1"/>
</dbReference>